<reference evidence="3" key="1">
    <citation type="submission" date="2019-01" db="EMBL/GenBank/DDBJ databases">
        <title>Draft genome sequences of three monokaryotic isolates of the white-rot basidiomycete fungus Dichomitus squalens.</title>
        <authorList>
            <consortium name="DOE Joint Genome Institute"/>
            <person name="Lopez S.C."/>
            <person name="Andreopoulos B."/>
            <person name="Pangilinan J."/>
            <person name="Lipzen A."/>
            <person name="Riley R."/>
            <person name="Ahrendt S."/>
            <person name="Ng V."/>
            <person name="Barry K."/>
            <person name="Daum C."/>
            <person name="Grigoriev I.V."/>
            <person name="Hilden K.S."/>
            <person name="Makela M.R."/>
            <person name="de Vries R.P."/>
        </authorList>
    </citation>
    <scope>NUCLEOTIDE SEQUENCE [LARGE SCALE GENOMIC DNA]</scope>
    <source>
        <strain evidence="3">OM18370.1</strain>
    </source>
</reference>
<dbReference type="GO" id="GO:0005737">
    <property type="term" value="C:cytoplasm"/>
    <property type="evidence" value="ECO:0007669"/>
    <property type="project" value="TreeGrafter"/>
</dbReference>
<organism evidence="3">
    <name type="scientific">Dichomitus squalens</name>
    <dbReference type="NCBI Taxonomy" id="114155"/>
    <lineage>
        <taxon>Eukaryota</taxon>
        <taxon>Fungi</taxon>
        <taxon>Dikarya</taxon>
        <taxon>Basidiomycota</taxon>
        <taxon>Agaricomycotina</taxon>
        <taxon>Agaricomycetes</taxon>
        <taxon>Polyporales</taxon>
        <taxon>Polyporaceae</taxon>
        <taxon>Dichomitus</taxon>
    </lineage>
</organism>
<evidence type="ECO:0000256" key="1">
    <source>
        <dbReference type="SAM" id="SignalP"/>
    </source>
</evidence>
<dbReference type="AlphaFoldDB" id="A0A4Q9MBT6"/>
<dbReference type="PANTHER" id="PTHR13847:SF260">
    <property type="entry name" value="FAD DEPENDENT OXIDOREDUCTASE DOMAIN-CONTAINING PROTEIN"/>
    <property type="match status" value="1"/>
</dbReference>
<dbReference type="SUPFAM" id="SSF51905">
    <property type="entry name" value="FAD/NAD(P)-binding domain"/>
    <property type="match status" value="1"/>
</dbReference>
<feature type="domain" description="FAD dependent oxidoreductase" evidence="2">
    <location>
        <begin position="77"/>
        <end position="484"/>
    </location>
</feature>
<feature type="signal peptide" evidence="1">
    <location>
        <begin position="1"/>
        <end position="26"/>
    </location>
</feature>
<dbReference type="Proteomes" id="UP000292957">
    <property type="component" value="Unassembled WGS sequence"/>
</dbReference>
<name>A0A4Q9MBT6_9APHY</name>
<sequence>MRSSVAALLIRLIMIMALPVFLNVLAEEQTVLERPVGAEPAPLPVPNPTKSFWIDSTADANPLAKEGSHGALTHDADICIIGSGITGVSAAYHISRLLAAQPAPETPLKVTILEARDFCSGATGRNGGHLTPVAFQEFVEYAALYGVDDAVRAIALEHHTTGDIVKLIRESGKEAETDLIAGGHVSLLFTEPEVVKARADYAAAKAAGVQVDDVEFLTKEEVQQTYGAAYPGFRTPGHNIWPLKLVTHLFKIAKDTGANSSTSSLFLHTNTPVTSVTPSDATSRRWNLTTPRGSIACSYVLHATNAYASHLLPALRGPSGIIPTRGQVIALRAAVTSEEITRTGWGGNEGFEYWFPRPLSNISNSTSSNPGQQRNPLVILGGGRESTRPDFELNIADDSVVSPVVGNTLRRFLPAVFPGKYEEGREPEMEWTGIMGYTKTGDPFVGPVLNPATGSSDLFKGQYISAGYTGHGMPRAYGCAEAVAGMIIADIQGKDWSIPDWLPRHHLTQNRVNE</sequence>
<protein>
    <submittedName>
        <fullName evidence="3">FAD dependent oxidoreductase</fullName>
    </submittedName>
</protein>
<proteinExistence type="predicted"/>
<dbReference type="InterPro" id="IPR006076">
    <property type="entry name" value="FAD-dep_OxRdtase"/>
</dbReference>
<dbReference type="PANTHER" id="PTHR13847">
    <property type="entry name" value="SARCOSINE DEHYDROGENASE-RELATED"/>
    <property type="match status" value="1"/>
</dbReference>
<dbReference type="Pfam" id="PF01266">
    <property type="entry name" value="DAO"/>
    <property type="match status" value="1"/>
</dbReference>
<dbReference type="Gene3D" id="3.30.9.10">
    <property type="entry name" value="D-Amino Acid Oxidase, subunit A, domain 2"/>
    <property type="match status" value="1"/>
</dbReference>
<gene>
    <name evidence="3" type="ORF">BD311DRAFT_769125</name>
</gene>
<dbReference type="EMBL" id="ML143514">
    <property type="protein sequence ID" value="TBU23141.1"/>
    <property type="molecule type" value="Genomic_DNA"/>
</dbReference>
<dbReference type="InterPro" id="IPR036188">
    <property type="entry name" value="FAD/NAD-bd_sf"/>
</dbReference>
<dbReference type="OrthoDB" id="429143at2759"/>
<evidence type="ECO:0000259" key="2">
    <source>
        <dbReference type="Pfam" id="PF01266"/>
    </source>
</evidence>
<dbReference type="Gene3D" id="3.50.50.60">
    <property type="entry name" value="FAD/NAD(P)-binding domain"/>
    <property type="match status" value="1"/>
</dbReference>
<feature type="chain" id="PRO_5020785554" evidence="1">
    <location>
        <begin position="27"/>
        <end position="514"/>
    </location>
</feature>
<keyword evidence="1" id="KW-0732">Signal</keyword>
<evidence type="ECO:0000313" key="3">
    <source>
        <dbReference type="EMBL" id="TBU23141.1"/>
    </source>
</evidence>
<accession>A0A4Q9MBT6</accession>